<dbReference type="OrthoDB" id="61110at2759"/>
<dbReference type="SUPFAM" id="SSF56112">
    <property type="entry name" value="Protein kinase-like (PK-like)"/>
    <property type="match status" value="1"/>
</dbReference>
<dbReference type="Gene3D" id="1.10.510.10">
    <property type="entry name" value="Transferase(Phosphotransferase) domain 1"/>
    <property type="match status" value="1"/>
</dbReference>
<dbReference type="AlphaFoldDB" id="A0A5J5BLL4"/>
<keyword evidence="1" id="KW-1133">Transmembrane helix</keyword>
<protein>
    <recommendedName>
        <fullName evidence="4">Protein kinase domain-containing protein</fullName>
    </recommendedName>
</protein>
<accession>A0A5J5BLL4</accession>
<dbReference type="PANTHER" id="PTHR46146:SF1">
    <property type="entry name" value="SERINE_THREONINE-PROTEIN KINASE-LIKE PROTEIN CCR3"/>
    <property type="match status" value="1"/>
</dbReference>
<dbReference type="InterPro" id="IPR011009">
    <property type="entry name" value="Kinase-like_dom_sf"/>
</dbReference>
<feature type="transmembrane region" description="Helical" evidence="1">
    <location>
        <begin position="316"/>
        <end position="347"/>
    </location>
</feature>
<reference evidence="2 3" key="1">
    <citation type="submission" date="2019-09" db="EMBL/GenBank/DDBJ databases">
        <title>A chromosome-level genome assembly of the Chinese tupelo Nyssa sinensis.</title>
        <authorList>
            <person name="Yang X."/>
            <person name="Kang M."/>
            <person name="Yang Y."/>
            <person name="Xiong H."/>
            <person name="Wang M."/>
            <person name="Zhang Z."/>
            <person name="Wang Z."/>
            <person name="Wu H."/>
            <person name="Ma T."/>
            <person name="Liu J."/>
            <person name="Xi Z."/>
        </authorList>
    </citation>
    <scope>NUCLEOTIDE SEQUENCE [LARGE SCALE GENOMIC DNA]</scope>
    <source>
        <strain evidence="2">J267</strain>
        <tissue evidence="2">Leaf</tissue>
    </source>
</reference>
<organism evidence="2 3">
    <name type="scientific">Nyssa sinensis</name>
    <dbReference type="NCBI Taxonomy" id="561372"/>
    <lineage>
        <taxon>Eukaryota</taxon>
        <taxon>Viridiplantae</taxon>
        <taxon>Streptophyta</taxon>
        <taxon>Embryophyta</taxon>
        <taxon>Tracheophyta</taxon>
        <taxon>Spermatophyta</taxon>
        <taxon>Magnoliopsida</taxon>
        <taxon>eudicotyledons</taxon>
        <taxon>Gunneridae</taxon>
        <taxon>Pentapetalae</taxon>
        <taxon>asterids</taxon>
        <taxon>Cornales</taxon>
        <taxon>Nyssaceae</taxon>
        <taxon>Nyssa</taxon>
    </lineage>
</organism>
<evidence type="ECO:0000313" key="2">
    <source>
        <dbReference type="EMBL" id="KAA8543729.1"/>
    </source>
</evidence>
<evidence type="ECO:0008006" key="4">
    <source>
        <dbReference type="Google" id="ProtNLM"/>
    </source>
</evidence>
<evidence type="ECO:0000313" key="3">
    <source>
        <dbReference type="Proteomes" id="UP000325577"/>
    </source>
</evidence>
<dbReference type="PANTHER" id="PTHR46146">
    <property type="entry name" value="SERINE/THREONINE-PROTEIN KINASE-LIKE PROTEIN CCR4"/>
    <property type="match status" value="1"/>
</dbReference>
<sequence length="516" mass="55377">MLQARPNGFHRTQHLLRVHLRRSGLLLRPKVRRLQPPLLGLPKLFEAKRIYYSYNNHLTDLTVGDTQVCAVQANSGVAICWRFQSPTQAAWKFLTITSGGGFSCGILKNNSRVMCWGGSEIEAEIQRQFGDFPMLSLIAGESHACGVTKTGTLICKGSNNGGQLDVPSHFPFQFSGLALGANHSCAIQRKNGLVICWGGGSERSEFEFESIVAGLDFTCGLTTKNLSVICWGPGWSNGVSLGTVVPFPMVIPGPCVQASCSICGVYPNSDSLCAGSGSICRPCEVELPIPALLPPRPPAAAPSQLISSPSKARNRIFLAFGIVGSVGVLAGICTIVYCLWCGVCGFLHEKTRASRQPRIIRANVDSATGPDSDQESTSIKAVGTVGYIDPEYYVLNILTVKSDVYGLGVVLLELLTGKRAVFKDEKSGPTGVVEYAVPQISAGGLNRVLDRRMEPPTINEAEAVELVAYTAIRCLKLEGKERPTINDIVANLERALYLCEDSPGSISSNTLSIASQ</sequence>
<dbReference type="EMBL" id="CM018034">
    <property type="protein sequence ID" value="KAA8543729.1"/>
    <property type="molecule type" value="Genomic_DNA"/>
</dbReference>
<dbReference type="Proteomes" id="UP000325577">
    <property type="component" value="Linkage Group LG11"/>
</dbReference>
<dbReference type="InterPro" id="IPR009091">
    <property type="entry name" value="RCC1/BLIP-II"/>
</dbReference>
<dbReference type="Pfam" id="PF13540">
    <property type="entry name" value="RCC1_2"/>
    <property type="match status" value="1"/>
</dbReference>
<keyword evidence="1" id="KW-0472">Membrane</keyword>
<name>A0A5J5BLL4_9ASTE</name>
<gene>
    <name evidence="2" type="ORF">F0562_022094</name>
</gene>
<keyword evidence="1" id="KW-0812">Transmembrane</keyword>
<proteinExistence type="predicted"/>
<dbReference type="Gene3D" id="2.130.10.30">
    <property type="entry name" value="Regulator of chromosome condensation 1/beta-lactamase-inhibitor protein II"/>
    <property type="match status" value="1"/>
</dbReference>
<evidence type="ECO:0000256" key="1">
    <source>
        <dbReference type="SAM" id="Phobius"/>
    </source>
</evidence>
<keyword evidence="3" id="KW-1185">Reference proteome</keyword>
<dbReference type="SUPFAM" id="SSF50985">
    <property type="entry name" value="RCC1/BLIP-II"/>
    <property type="match status" value="1"/>
</dbReference>